<dbReference type="EMBL" id="AGNL01044332">
    <property type="protein sequence ID" value="EJK49922.1"/>
    <property type="molecule type" value="Genomic_DNA"/>
</dbReference>
<accession>K0RTA5</accession>
<dbReference type="AlphaFoldDB" id="K0RTA5"/>
<dbReference type="Proteomes" id="UP000266841">
    <property type="component" value="Unassembled WGS sequence"/>
</dbReference>
<keyword evidence="2" id="KW-1185">Reference proteome</keyword>
<protein>
    <submittedName>
        <fullName evidence="1">Uncharacterized protein</fullName>
    </submittedName>
</protein>
<reference evidence="1 2" key="1">
    <citation type="journal article" date="2012" name="Genome Biol.">
        <title>Genome and low-iron response of an oceanic diatom adapted to chronic iron limitation.</title>
        <authorList>
            <person name="Lommer M."/>
            <person name="Specht M."/>
            <person name="Roy A.S."/>
            <person name="Kraemer L."/>
            <person name="Andreson R."/>
            <person name="Gutowska M.A."/>
            <person name="Wolf J."/>
            <person name="Bergner S.V."/>
            <person name="Schilhabel M.B."/>
            <person name="Klostermeier U.C."/>
            <person name="Beiko R.G."/>
            <person name="Rosenstiel P."/>
            <person name="Hippler M."/>
            <person name="Laroche J."/>
        </authorList>
    </citation>
    <scope>NUCLEOTIDE SEQUENCE [LARGE SCALE GENOMIC DNA]</scope>
    <source>
        <strain evidence="1 2">CCMP1005</strain>
    </source>
</reference>
<comment type="caution">
    <text evidence="1">The sequence shown here is derived from an EMBL/GenBank/DDBJ whole genome shotgun (WGS) entry which is preliminary data.</text>
</comment>
<sequence length="132" mass="14822">MSPRRCRDFATSRDVRPAGCMPMHWLQWCQSPLLNWGALPTRNKRTARTHPAGSCGGAGLISGLGGQSREKLELHNFLRGDYYSEIKGMRLECSTNIELVDKRKFLLPFESIPDAVANGRRVKPPPKSRPFA</sequence>
<gene>
    <name evidence="1" type="ORF">THAOC_31155</name>
</gene>
<organism evidence="1 2">
    <name type="scientific">Thalassiosira oceanica</name>
    <name type="common">Marine diatom</name>
    <dbReference type="NCBI Taxonomy" id="159749"/>
    <lineage>
        <taxon>Eukaryota</taxon>
        <taxon>Sar</taxon>
        <taxon>Stramenopiles</taxon>
        <taxon>Ochrophyta</taxon>
        <taxon>Bacillariophyta</taxon>
        <taxon>Coscinodiscophyceae</taxon>
        <taxon>Thalassiosirophycidae</taxon>
        <taxon>Thalassiosirales</taxon>
        <taxon>Thalassiosiraceae</taxon>
        <taxon>Thalassiosira</taxon>
    </lineage>
</organism>
<name>K0RTA5_THAOC</name>
<proteinExistence type="predicted"/>
<evidence type="ECO:0000313" key="1">
    <source>
        <dbReference type="EMBL" id="EJK49922.1"/>
    </source>
</evidence>
<evidence type="ECO:0000313" key="2">
    <source>
        <dbReference type="Proteomes" id="UP000266841"/>
    </source>
</evidence>